<dbReference type="Proteomes" id="UP000664654">
    <property type="component" value="Unassembled WGS sequence"/>
</dbReference>
<protein>
    <recommendedName>
        <fullName evidence="1">Alpha-L-glutamate ligase-related protein ATP-grasp domain-containing protein</fullName>
    </recommendedName>
</protein>
<dbReference type="RefSeq" id="WP_206575548.1">
    <property type="nucleotide sequence ID" value="NZ_JAFKCV010000018.1"/>
</dbReference>
<dbReference type="EMBL" id="JAFKCV010000018">
    <property type="protein sequence ID" value="MBN7827436.1"/>
    <property type="molecule type" value="Genomic_DNA"/>
</dbReference>
<accession>A0A939DT36</accession>
<feature type="domain" description="Alpha-L-glutamate ligase-related protein ATP-grasp" evidence="1">
    <location>
        <begin position="69"/>
        <end position="347"/>
    </location>
</feature>
<sequence>MIAKLREYLQIAQYCARVKQGLTLLQLLKISWCRLKWGFGPVDYVLFGFADKPLSAPGSYLKKHELEILQKALNQEAFRPLVADKMNYHRICQQQGLAAPEVLAVVQNSSLSDPQPFEQIKDAQGLLVRLQSWGEGQYIFKPAGGSHGEDIFCFRFAGQGLQDIHGKELDPTGLMQKLQLGRFVLQRYAAPHPALNDVMPGPGLGTLRLVTVNREGQVELVIGCAKLPVGGNLIDNFNAGKSLNLVSAINLDSGRLISTYGPDPLNEGNIRLFTQHPQTQTKLSGYLLPNWQEIVSLVKRGAEVFNQLPTIGWDVALTTEGPLLIEANSLFDCDILQVAHNRGLKPDFSQWLQSQQARPGPLTGAEGTLS</sequence>
<reference evidence="2" key="1">
    <citation type="submission" date="2021-03" db="EMBL/GenBank/DDBJ databases">
        <title>novel species isolated from a fishpond in China.</title>
        <authorList>
            <person name="Lu H."/>
            <person name="Cai Z."/>
        </authorList>
    </citation>
    <scope>NUCLEOTIDE SEQUENCE</scope>
    <source>
        <strain evidence="2">JCM 30855</strain>
    </source>
</reference>
<dbReference type="AlphaFoldDB" id="A0A939DT36"/>
<dbReference type="InterPro" id="IPR039523">
    <property type="entry name" value="RimK-rel_E_lig_ATP-grasp"/>
</dbReference>
<evidence type="ECO:0000313" key="2">
    <source>
        <dbReference type="EMBL" id="MBN7827436.1"/>
    </source>
</evidence>
<gene>
    <name evidence="2" type="ORF">J0A66_19560</name>
</gene>
<organism evidence="2 3">
    <name type="scientific">Bowmanella dokdonensis</name>
    <dbReference type="NCBI Taxonomy" id="751969"/>
    <lineage>
        <taxon>Bacteria</taxon>
        <taxon>Pseudomonadati</taxon>
        <taxon>Pseudomonadota</taxon>
        <taxon>Gammaproteobacteria</taxon>
        <taxon>Alteromonadales</taxon>
        <taxon>Alteromonadaceae</taxon>
        <taxon>Bowmanella</taxon>
    </lineage>
</organism>
<comment type="caution">
    <text evidence="2">The sequence shown here is derived from an EMBL/GenBank/DDBJ whole genome shotgun (WGS) entry which is preliminary data.</text>
</comment>
<dbReference type="Pfam" id="PF14397">
    <property type="entry name" value="ATPgrasp_ST"/>
    <property type="match status" value="1"/>
</dbReference>
<name>A0A939DT36_9ALTE</name>
<keyword evidence="3" id="KW-1185">Reference proteome</keyword>
<evidence type="ECO:0000259" key="1">
    <source>
        <dbReference type="Pfam" id="PF14397"/>
    </source>
</evidence>
<evidence type="ECO:0000313" key="3">
    <source>
        <dbReference type="Proteomes" id="UP000664654"/>
    </source>
</evidence>
<proteinExistence type="predicted"/>